<feature type="transmembrane region" description="Helical" evidence="1">
    <location>
        <begin position="41"/>
        <end position="62"/>
    </location>
</feature>
<reference evidence="2 3" key="1">
    <citation type="submission" date="2019-03" db="EMBL/GenBank/DDBJ databases">
        <title>First draft genome of Liparis tanakae, snailfish: a comprehensive survey of snailfish specific genes.</title>
        <authorList>
            <person name="Kim W."/>
            <person name="Song I."/>
            <person name="Jeong J.-H."/>
            <person name="Kim D."/>
            <person name="Kim S."/>
            <person name="Ryu S."/>
            <person name="Song J.Y."/>
            <person name="Lee S.K."/>
        </authorList>
    </citation>
    <scope>NUCLEOTIDE SEQUENCE [LARGE SCALE GENOMIC DNA]</scope>
    <source>
        <tissue evidence="2">Muscle</tissue>
    </source>
</reference>
<evidence type="ECO:0000256" key="1">
    <source>
        <dbReference type="SAM" id="Phobius"/>
    </source>
</evidence>
<dbReference type="Proteomes" id="UP000314294">
    <property type="component" value="Unassembled WGS sequence"/>
</dbReference>
<dbReference type="AlphaFoldDB" id="A0A4Z2EA29"/>
<keyword evidence="1" id="KW-0472">Membrane</keyword>
<keyword evidence="1" id="KW-1133">Transmembrane helix</keyword>
<protein>
    <submittedName>
        <fullName evidence="2">Uncharacterized protein</fullName>
    </submittedName>
</protein>
<dbReference type="EMBL" id="SRLO01012080">
    <property type="protein sequence ID" value="TNN25615.1"/>
    <property type="molecule type" value="Genomic_DNA"/>
</dbReference>
<evidence type="ECO:0000313" key="2">
    <source>
        <dbReference type="EMBL" id="TNN25615.1"/>
    </source>
</evidence>
<proteinExistence type="predicted"/>
<evidence type="ECO:0000313" key="3">
    <source>
        <dbReference type="Proteomes" id="UP000314294"/>
    </source>
</evidence>
<name>A0A4Z2EA29_9TELE</name>
<sequence length="114" mass="12454">MFSNFFFSSIFRVLSILISLLSISVRDLTEAFALQRSFLDGLVLQAWIPVAISSLYCVLSPVKWSDLRKSKSMDPDLHLLQRSSAGGGFQSELLPSGLLSCSSSLSSFSDAGRT</sequence>
<organism evidence="2 3">
    <name type="scientific">Liparis tanakae</name>
    <name type="common">Tanaka's snailfish</name>
    <dbReference type="NCBI Taxonomy" id="230148"/>
    <lineage>
        <taxon>Eukaryota</taxon>
        <taxon>Metazoa</taxon>
        <taxon>Chordata</taxon>
        <taxon>Craniata</taxon>
        <taxon>Vertebrata</taxon>
        <taxon>Euteleostomi</taxon>
        <taxon>Actinopterygii</taxon>
        <taxon>Neopterygii</taxon>
        <taxon>Teleostei</taxon>
        <taxon>Neoteleostei</taxon>
        <taxon>Acanthomorphata</taxon>
        <taxon>Eupercaria</taxon>
        <taxon>Perciformes</taxon>
        <taxon>Cottioidei</taxon>
        <taxon>Cottales</taxon>
        <taxon>Liparidae</taxon>
        <taxon>Liparis</taxon>
    </lineage>
</organism>
<accession>A0A4Z2EA29</accession>
<keyword evidence="1" id="KW-0812">Transmembrane</keyword>
<comment type="caution">
    <text evidence="2">The sequence shown here is derived from an EMBL/GenBank/DDBJ whole genome shotgun (WGS) entry which is preliminary data.</text>
</comment>
<keyword evidence="3" id="KW-1185">Reference proteome</keyword>
<gene>
    <name evidence="2" type="ORF">EYF80_064254</name>
</gene>